<dbReference type="Proteomes" id="UP001596302">
    <property type="component" value="Unassembled WGS sequence"/>
</dbReference>
<gene>
    <name evidence="1" type="ORF">ACFQE5_20040</name>
</gene>
<name>A0ABW1J810_9PSEU</name>
<dbReference type="RefSeq" id="WP_379587210.1">
    <property type="nucleotide sequence ID" value="NZ_JBHSQW010000041.1"/>
</dbReference>
<organism evidence="1 2">
    <name type="scientific">Pseudonocardia hispaniensis</name>
    <dbReference type="NCBI Taxonomy" id="904933"/>
    <lineage>
        <taxon>Bacteria</taxon>
        <taxon>Bacillati</taxon>
        <taxon>Actinomycetota</taxon>
        <taxon>Actinomycetes</taxon>
        <taxon>Pseudonocardiales</taxon>
        <taxon>Pseudonocardiaceae</taxon>
        <taxon>Pseudonocardia</taxon>
    </lineage>
</organism>
<reference evidence="2" key="1">
    <citation type="journal article" date="2019" name="Int. J. Syst. Evol. Microbiol.">
        <title>The Global Catalogue of Microorganisms (GCM) 10K type strain sequencing project: providing services to taxonomists for standard genome sequencing and annotation.</title>
        <authorList>
            <consortium name="The Broad Institute Genomics Platform"/>
            <consortium name="The Broad Institute Genome Sequencing Center for Infectious Disease"/>
            <person name="Wu L."/>
            <person name="Ma J."/>
        </authorList>
    </citation>
    <scope>NUCLEOTIDE SEQUENCE [LARGE SCALE GENOMIC DNA]</scope>
    <source>
        <strain evidence="2">CCM 8391</strain>
    </source>
</reference>
<comment type="caution">
    <text evidence="1">The sequence shown here is derived from an EMBL/GenBank/DDBJ whole genome shotgun (WGS) entry which is preliminary data.</text>
</comment>
<evidence type="ECO:0000313" key="1">
    <source>
        <dbReference type="EMBL" id="MFC5996500.1"/>
    </source>
</evidence>
<protein>
    <submittedName>
        <fullName evidence="1">3-methyladenine DNA glycosylase</fullName>
    </submittedName>
</protein>
<evidence type="ECO:0000313" key="2">
    <source>
        <dbReference type="Proteomes" id="UP001596302"/>
    </source>
</evidence>
<keyword evidence="2" id="KW-1185">Reference proteome</keyword>
<sequence>MVAGPGLARRSLRHLDEPEWRSRAAAHRCRVARWTVPHRERRRRGEAHPVLDFLFTYYSLRPAQLERWHPGPGIVLRGPSAADFLGQAGYRRHADGVTLDLAALPDRLRSTADFVGALLAATVERAPQLGCFGLHEWAMVYRTETPRHAAVPLRLGAEGTDAVVESLSVRCTHFDAFRFFTPAARPRNAVSPRREDQIHLEQPGCLHATMDLYKWAYKLGPACPSELLADCFELAVAVRELDMRASPYDLADLGFAPVRIETPAGRAEYARAQAGFAERAAPLRARLLALCRQVSDAVSPQRSGERFRADRRDS</sequence>
<proteinExistence type="predicted"/>
<accession>A0ABW1J810</accession>
<dbReference type="EMBL" id="JBHSQW010000041">
    <property type="protein sequence ID" value="MFC5996500.1"/>
    <property type="molecule type" value="Genomic_DNA"/>
</dbReference>